<feature type="chain" id="PRO_5046438634" evidence="2">
    <location>
        <begin position="22"/>
        <end position="174"/>
    </location>
</feature>
<dbReference type="EMBL" id="JBHSEW010000001">
    <property type="protein sequence ID" value="MFC4620838.1"/>
    <property type="molecule type" value="Genomic_DNA"/>
</dbReference>
<feature type="region of interest" description="Disordered" evidence="1">
    <location>
        <begin position="64"/>
        <end position="116"/>
    </location>
</feature>
<organism evidence="3 4">
    <name type="scientific">Comamonas nitrativorans</name>
    <dbReference type="NCBI Taxonomy" id="108437"/>
    <lineage>
        <taxon>Bacteria</taxon>
        <taxon>Pseudomonadati</taxon>
        <taxon>Pseudomonadota</taxon>
        <taxon>Betaproteobacteria</taxon>
        <taxon>Burkholderiales</taxon>
        <taxon>Comamonadaceae</taxon>
        <taxon>Comamonas</taxon>
    </lineage>
</organism>
<gene>
    <name evidence="3" type="ORF">ACFO3A_01215</name>
</gene>
<feature type="region of interest" description="Disordered" evidence="1">
    <location>
        <begin position="130"/>
        <end position="155"/>
    </location>
</feature>
<reference evidence="4" key="1">
    <citation type="journal article" date="2019" name="Int. J. Syst. Evol. Microbiol.">
        <title>The Global Catalogue of Microorganisms (GCM) 10K type strain sequencing project: providing services to taxonomists for standard genome sequencing and annotation.</title>
        <authorList>
            <consortium name="The Broad Institute Genomics Platform"/>
            <consortium name="The Broad Institute Genome Sequencing Center for Infectious Disease"/>
            <person name="Wu L."/>
            <person name="Ma J."/>
        </authorList>
    </citation>
    <scope>NUCLEOTIDE SEQUENCE [LARGE SCALE GENOMIC DNA]</scope>
    <source>
        <strain evidence="4">JCM 11650</strain>
    </source>
</reference>
<keyword evidence="2" id="KW-0732">Signal</keyword>
<dbReference type="RefSeq" id="WP_377723226.1">
    <property type="nucleotide sequence ID" value="NZ_JBHSEW010000001.1"/>
</dbReference>
<comment type="caution">
    <text evidence="3">The sequence shown here is derived from an EMBL/GenBank/DDBJ whole genome shotgun (WGS) entry which is preliminary data.</text>
</comment>
<feature type="compositionally biased region" description="Low complexity" evidence="1">
    <location>
        <begin position="81"/>
        <end position="98"/>
    </location>
</feature>
<sequence>MRVSFALFACLTCFTATSAFAQWQWIDEHGRNTYSDRPPPVHIPEKNILKAPAWAHTVSPVSLPKAELPAEPDATTPPAPSEATPQDLQQQKQEAARQAAEEKQKKEAQAKLLQQRQENCNRAQTALRTLQADVPLAQISPDGQRTTMSDLQRQQDIRRVREIMARDCGPLPKD</sequence>
<protein>
    <submittedName>
        <fullName evidence="3">DUF4124 domain-containing protein</fullName>
    </submittedName>
</protein>
<feature type="compositionally biased region" description="Basic and acidic residues" evidence="1">
    <location>
        <begin position="99"/>
        <end position="109"/>
    </location>
</feature>
<feature type="compositionally biased region" description="Polar residues" evidence="1">
    <location>
        <begin position="141"/>
        <end position="152"/>
    </location>
</feature>
<evidence type="ECO:0000313" key="4">
    <source>
        <dbReference type="Proteomes" id="UP001595967"/>
    </source>
</evidence>
<keyword evidence="4" id="KW-1185">Reference proteome</keyword>
<evidence type="ECO:0000256" key="1">
    <source>
        <dbReference type="SAM" id="MobiDB-lite"/>
    </source>
</evidence>
<feature type="signal peptide" evidence="2">
    <location>
        <begin position="1"/>
        <end position="21"/>
    </location>
</feature>
<evidence type="ECO:0000256" key="2">
    <source>
        <dbReference type="SAM" id="SignalP"/>
    </source>
</evidence>
<name>A0ABV9GUX2_9BURK</name>
<proteinExistence type="predicted"/>
<dbReference type="Proteomes" id="UP001595967">
    <property type="component" value="Unassembled WGS sequence"/>
</dbReference>
<evidence type="ECO:0000313" key="3">
    <source>
        <dbReference type="EMBL" id="MFC4620838.1"/>
    </source>
</evidence>
<accession>A0ABV9GUX2</accession>